<keyword evidence="2 4" id="KW-0238">DNA-binding</keyword>
<feature type="domain" description="Tyr recombinase" evidence="5">
    <location>
        <begin position="117"/>
        <end position="311"/>
    </location>
</feature>
<dbReference type="PANTHER" id="PTHR30349">
    <property type="entry name" value="PHAGE INTEGRASE-RELATED"/>
    <property type="match status" value="1"/>
</dbReference>
<dbReference type="SUPFAM" id="SSF56349">
    <property type="entry name" value="DNA breaking-rejoining enzymes"/>
    <property type="match status" value="1"/>
</dbReference>
<dbReference type="Gene3D" id="1.10.150.130">
    <property type="match status" value="1"/>
</dbReference>
<dbReference type="InterPro" id="IPR050090">
    <property type="entry name" value="Tyrosine_recombinase_XerCD"/>
</dbReference>
<evidence type="ECO:0000256" key="1">
    <source>
        <dbReference type="ARBA" id="ARBA00022908"/>
    </source>
</evidence>
<dbReference type="InterPro" id="IPR013762">
    <property type="entry name" value="Integrase-like_cat_sf"/>
</dbReference>
<feature type="domain" description="Core-binding (CB)" evidence="6">
    <location>
        <begin position="4"/>
        <end position="88"/>
    </location>
</feature>
<evidence type="ECO:0008006" key="9">
    <source>
        <dbReference type="Google" id="ProtNLM"/>
    </source>
</evidence>
<dbReference type="eggNOG" id="COG4974">
    <property type="taxonomic scope" value="Bacteria"/>
</dbReference>
<dbReference type="PROSITE" id="PS51898">
    <property type="entry name" value="TYR_RECOMBINASE"/>
    <property type="match status" value="1"/>
</dbReference>
<dbReference type="AlphaFoldDB" id="S2KEZ3"/>
<name>S2KEZ3_LITA3</name>
<evidence type="ECO:0000259" key="5">
    <source>
        <dbReference type="PROSITE" id="PS51898"/>
    </source>
</evidence>
<dbReference type="InterPro" id="IPR011010">
    <property type="entry name" value="DNA_brk_join_enz"/>
</dbReference>
<proteinExistence type="predicted"/>
<evidence type="ECO:0000259" key="6">
    <source>
        <dbReference type="PROSITE" id="PS51900"/>
    </source>
</evidence>
<accession>S2KEZ3</accession>
<evidence type="ECO:0000256" key="2">
    <source>
        <dbReference type="ARBA" id="ARBA00023125"/>
    </source>
</evidence>
<comment type="caution">
    <text evidence="7">The sequence shown here is derived from an EMBL/GenBank/DDBJ whole genome shotgun (WGS) entry which is preliminary data.</text>
</comment>
<keyword evidence="3" id="KW-0233">DNA recombination</keyword>
<dbReference type="InterPro" id="IPR002104">
    <property type="entry name" value="Integrase_catalytic"/>
</dbReference>
<dbReference type="STRING" id="1121939.L861_14345"/>
<dbReference type="CDD" id="cd00397">
    <property type="entry name" value="DNA_BRE_C"/>
    <property type="match status" value="1"/>
</dbReference>
<protein>
    <recommendedName>
        <fullName evidence="9">Tyr recombinase domain-containing protein</fullName>
    </recommendedName>
</protein>
<sequence>MDIVDFDNLVQLYFSDRWLRPYTQRSYECPVRLFRRFIGEEVLPNEVTRHDVIRWRSEILRNEHHDGIAETSWNNYVRHLKAIFKHGIDNGYLPLMENPFSKVSVRPMRKPKKTVRKEHIALAREVIDLSIKFEEMSDGLASLHPAWFWEVVFETFYHTGIRMSQLLKVRVRDVSLETRILIATSEGAKNNNEHSVPISSGLYPHLLTLMSAAKSAKFKPGDQLFNVNRFSRRHRLELMDISQVAGFYRKLSRLCSVRMTPHRFRHTLGTDLMRNPDRNLHIVKALLGHMNISTTLEYIEADPESIRKQLDDR</sequence>
<dbReference type="InterPro" id="IPR010998">
    <property type="entry name" value="Integrase_recombinase_N"/>
</dbReference>
<organism evidence="7 8">
    <name type="scientific">Litchfieldella anticariensis (strain DSM 16096 / CECT 5854 / CIP 108499 / LMG 22089 / FP35)</name>
    <name type="common">Halomonas anticariensis</name>
    <dbReference type="NCBI Taxonomy" id="1121939"/>
    <lineage>
        <taxon>Bacteria</taxon>
        <taxon>Pseudomonadati</taxon>
        <taxon>Pseudomonadota</taxon>
        <taxon>Gammaproteobacteria</taxon>
        <taxon>Oceanospirillales</taxon>
        <taxon>Halomonadaceae</taxon>
        <taxon>Litchfieldella</taxon>
    </lineage>
</organism>
<dbReference type="PATRIC" id="fig|1121939.11.peg.4211"/>
<dbReference type="OrthoDB" id="7064909at2"/>
<dbReference type="GO" id="GO:0003677">
    <property type="term" value="F:DNA binding"/>
    <property type="evidence" value="ECO:0007669"/>
    <property type="project" value="UniProtKB-UniRule"/>
</dbReference>
<dbReference type="GO" id="GO:0015074">
    <property type="term" value="P:DNA integration"/>
    <property type="evidence" value="ECO:0007669"/>
    <property type="project" value="UniProtKB-KW"/>
</dbReference>
<dbReference type="Gene3D" id="1.10.443.10">
    <property type="entry name" value="Intergrase catalytic core"/>
    <property type="match status" value="1"/>
</dbReference>
<dbReference type="Proteomes" id="UP000014463">
    <property type="component" value="Unassembled WGS sequence"/>
</dbReference>
<evidence type="ECO:0000256" key="3">
    <source>
        <dbReference type="ARBA" id="ARBA00023172"/>
    </source>
</evidence>
<evidence type="ECO:0000313" key="8">
    <source>
        <dbReference type="Proteomes" id="UP000014463"/>
    </source>
</evidence>
<gene>
    <name evidence="7" type="ORF">L861_14345</name>
</gene>
<dbReference type="EMBL" id="ASTJ01000041">
    <property type="protein sequence ID" value="EPC00450.1"/>
    <property type="molecule type" value="Genomic_DNA"/>
</dbReference>
<dbReference type="InterPro" id="IPR044068">
    <property type="entry name" value="CB"/>
</dbReference>
<dbReference type="RefSeq" id="WP_016418717.1">
    <property type="nucleotide sequence ID" value="NZ_AUAB01000046.1"/>
</dbReference>
<reference evidence="7 8" key="1">
    <citation type="journal article" date="2013" name="Genome Announc.">
        <title>Draft genome sequence of the moderately halophilic gammaproteobacterium Halomonas anticariensis FP35.</title>
        <authorList>
            <person name="Tahrioui A."/>
            <person name="Quesada E."/>
            <person name="Llamas I."/>
        </authorList>
    </citation>
    <scope>NUCLEOTIDE SEQUENCE [LARGE SCALE GENOMIC DNA]</scope>
    <source>
        <strain evidence="8">DSM 16096 / CECT 5854 / LMG 22089 / FP35</strain>
    </source>
</reference>
<evidence type="ECO:0000256" key="4">
    <source>
        <dbReference type="PROSITE-ProRule" id="PRU01248"/>
    </source>
</evidence>
<dbReference type="Pfam" id="PF00589">
    <property type="entry name" value="Phage_integrase"/>
    <property type="match status" value="1"/>
</dbReference>
<dbReference type="GO" id="GO:0006310">
    <property type="term" value="P:DNA recombination"/>
    <property type="evidence" value="ECO:0007669"/>
    <property type="project" value="UniProtKB-KW"/>
</dbReference>
<keyword evidence="1" id="KW-0229">DNA integration</keyword>
<keyword evidence="8" id="KW-1185">Reference proteome</keyword>
<evidence type="ECO:0000313" key="7">
    <source>
        <dbReference type="EMBL" id="EPC00450.1"/>
    </source>
</evidence>
<dbReference type="PROSITE" id="PS51900">
    <property type="entry name" value="CB"/>
    <property type="match status" value="1"/>
</dbReference>